<keyword evidence="1" id="KW-0378">Hydrolase</keyword>
<keyword evidence="2" id="KW-1185">Reference proteome</keyword>
<evidence type="ECO:0000313" key="2">
    <source>
        <dbReference type="Proteomes" id="UP001333996"/>
    </source>
</evidence>
<comment type="caution">
    <text evidence="1">The sequence shown here is derived from an EMBL/GenBank/DDBJ whole genome shotgun (WGS) entry which is preliminary data.</text>
</comment>
<proteinExistence type="predicted"/>
<dbReference type="Pfam" id="PF02945">
    <property type="entry name" value="Endonuclease_7"/>
    <property type="match status" value="1"/>
</dbReference>
<dbReference type="Gene3D" id="3.40.1800.10">
    <property type="entry name" value="His-Me finger endonucleases"/>
    <property type="match status" value="1"/>
</dbReference>
<accession>A0ABU7FRS0</accession>
<dbReference type="RefSeq" id="WP_329511198.1">
    <property type="nucleotide sequence ID" value="NZ_BAAAYZ010000232.1"/>
</dbReference>
<dbReference type="InterPro" id="IPR044925">
    <property type="entry name" value="His-Me_finger_sf"/>
</dbReference>
<keyword evidence="1" id="KW-0540">Nuclease</keyword>
<evidence type="ECO:0000313" key="1">
    <source>
        <dbReference type="EMBL" id="MED7826805.1"/>
    </source>
</evidence>
<sequence length="128" mass="14475">MGDTTRRGYGGHHQRLRRRLLAEAIGKPCHYCGEPMLEGQALDLDHNDDRTAYRGMTHASCNRSAGARKRWQDAPTTVMPDGTVRIDNRTSIPVSVIEAAKARGEQYVPLPDGRYWNIESQIINSQQW</sequence>
<dbReference type="SUPFAM" id="SSF54060">
    <property type="entry name" value="His-Me finger endonucleases"/>
    <property type="match status" value="1"/>
</dbReference>
<gene>
    <name evidence="1" type="ORF">VXC91_33915</name>
</gene>
<keyword evidence="1" id="KW-0255">Endonuclease</keyword>
<name>A0ABU7FRS0_9ACTN</name>
<dbReference type="InterPro" id="IPR038563">
    <property type="entry name" value="Endonuclease_7_sf"/>
</dbReference>
<protein>
    <submittedName>
        <fullName evidence="1">Endonuclease domain-containing protein</fullName>
    </submittedName>
</protein>
<organism evidence="1 2">
    <name type="scientific">Streptomyces chiangmaiensis</name>
    <dbReference type="NCBI Taxonomy" id="766497"/>
    <lineage>
        <taxon>Bacteria</taxon>
        <taxon>Bacillati</taxon>
        <taxon>Actinomycetota</taxon>
        <taxon>Actinomycetes</taxon>
        <taxon>Kitasatosporales</taxon>
        <taxon>Streptomycetaceae</taxon>
        <taxon>Streptomyces</taxon>
    </lineage>
</organism>
<reference evidence="1" key="1">
    <citation type="submission" date="2024-01" db="EMBL/GenBank/DDBJ databases">
        <title>First draft genome sequence data of TA4-1, the type strain of Gram-positive actinobacterium Streptomyces chiangmaiensis.</title>
        <authorList>
            <person name="Yasawong M."/>
            <person name="Nantapong N."/>
        </authorList>
    </citation>
    <scope>NUCLEOTIDE SEQUENCE</scope>
    <source>
        <strain evidence="1">TA4-1</strain>
    </source>
</reference>
<dbReference type="GO" id="GO:0004519">
    <property type="term" value="F:endonuclease activity"/>
    <property type="evidence" value="ECO:0007669"/>
    <property type="project" value="UniProtKB-KW"/>
</dbReference>
<dbReference type="InterPro" id="IPR004211">
    <property type="entry name" value="Endonuclease_7"/>
</dbReference>
<dbReference type="EMBL" id="JAYWVC010000181">
    <property type="protein sequence ID" value="MED7826805.1"/>
    <property type="molecule type" value="Genomic_DNA"/>
</dbReference>
<dbReference type="Proteomes" id="UP001333996">
    <property type="component" value="Unassembled WGS sequence"/>
</dbReference>